<dbReference type="PANTHER" id="PTHR10151:SF114">
    <property type="entry name" value="ECTONUCLEOTIDE PYROPHOSPHATASE_PHOSPHODIESTERASE C27A7.3"/>
    <property type="match status" value="1"/>
</dbReference>
<dbReference type="Proteomes" id="UP000008144">
    <property type="component" value="Chromosome 2"/>
</dbReference>
<reference evidence="2" key="1">
    <citation type="journal article" date="2002" name="Science">
        <title>The draft genome of Ciona intestinalis: insights into chordate and vertebrate origins.</title>
        <authorList>
            <person name="Dehal P."/>
            <person name="Satou Y."/>
            <person name="Campbell R.K."/>
            <person name="Chapman J."/>
            <person name="Degnan B."/>
            <person name="De Tomaso A."/>
            <person name="Davidson B."/>
            <person name="Di Gregorio A."/>
            <person name="Gelpke M."/>
            <person name="Goodstein D.M."/>
            <person name="Harafuji N."/>
            <person name="Hastings K.E."/>
            <person name="Ho I."/>
            <person name="Hotta K."/>
            <person name="Huang W."/>
            <person name="Kawashima T."/>
            <person name="Lemaire P."/>
            <person name="Martinez D."/>
            <person name="Meinertzhagen I.A."/>
            <person name="Necula S."/>
            <person name="Nonaka M."/>
            <person name="Putnam N."/>
            <person name="Rash S."/>
            <person name="Saiga H."/>
            <person name="Satake M."/>
            <person name="Terry A."/>
            <person name="Yamada L."/>
            <person name="Wang H.G."/>
            <person name="Awazu S."/>
            <person name="Azumi K."/>
            <person name="Boore J."/>
            <person name="Branno M."/>
            <person name="Chin-Bow S."/>
            <person name="DeSantis R."/>
            <person name="Doyle S."/>
            <person name="Francino P."/>
            <person name="Keys D.N."/>
            <person name="Haga S."/>
            <person name="Hayashi H."/>
            <person name="Hino K."/>
            <person name="Imai K.S."/>
            <person name="Inaba K."/>
            <person name="Kano S."/>
            <person name="Kobayashi K."/>
            <person name="Kobayashi M."/>
            <person name="Lee B.I."/>
            <person name="Makabe K.W."/>
            <person name="Manohar C."/>
            <person name="Matassi G."/>
            <person name="Medina M."/>
            <person name="Mochizuki Y."/>
            <person name="Mount S."/>
            <person name="Morishita T."/>
            <person name="Miura S."/>
            <person name="Nakayama A."/>
            <person name="Nishizaka S."/>
            <person name="Nomoto H."/>
            <person name="Ohta F."/>
            <person name="Oishi K."/>
            <person name="Rigoutsos I."/>
            <person name="Sano M."/>
            <person name="Sasaki A."/>
            <person name="Sasakura Y."/>
            <person name="Shoguchi E."/>
            <person name="Shin-i T."/>
            <person name="Spagnuolo A."/>
            <person name="Stainier D."/>
            <person name="Suzuki M.M."/>
            <person name="Tassy O."/>
            <person name="Takatori N."/>
            <person name="Tokuoka M."/>
            <person name="Yagi K."/>
            <person name="Yoshizaki F."/>
            <person name="Wada S."/>
            <person name="Zhang C."/>
            <person name="Hyatt P.D."/>
            <person name="Larimer F."/>
            <person name="Detter C."/>
            <person name="Doggett N."/>
            <person name="Glavina T."/>
            <person name="Hawkins T."/>
            <person name="Richardson P."/>
            <person name="Lucas S."/>
            <person name="Kohara Y."/>
            <person name="Levine M."/>
            <person name="Satoh N."/>
            <person name="Rokhsar D.S."/>
        </authorList>
    </citation>
    <scope>NUCLEOTIDE SEQUENCE [LARGE SCALE GENOMIC DNA]</scope>
</reference>
<keyword evidence="2" id="KW-1185">Reference proteome</keyword>
<accession>H2XS39</accession>
<protein>
    <submittedName>
        <fullName evidence="1">Uncharacterized protein</fullName>
    </submittedName>
</protein>
<organism evidence="1 2">
    <name type="scientific">Ciona intestinalis</name>
    <name type="common">Transparent sea squirt</name>
    <name type="synonym">Ascidia intestinalis</name>
    <dbReference type="NCBI Taxonomy" id="7719"/>
    <lineage>
        <taxon>Eukaryota</taxon>
        <taxon>Metazoa</taxon>
        <taxon>Chordata</taxon>
        <taxon>Tunicata</taxon>
        <taxon>Ascidiacea</taxon>
        <taxon>Phlebobranchia</taxon>
        <taxon>Cionidae</taxon>
        <taxon>Ciona</taxon>
    </lineage>
</organism>
<dbReference type="InterPro" id="IPR017850">
    <property type="entry name" value="Alkaline_phosphatase_core_sf"/>
</dbReference>
<sequence length="395" mass="45129">MICPNGFDAPPVILFSIDGFKSEYIYREETPNIWKLATASCGVHAPYMRSVYPTTTFPNHYSMATGLYPESHGIIDNSMYDHEHNTEFYLGSPNTMLQFWWGGEPIWVTTSNQGLKSATYFWVGSDVNITRYPDYYKTYDGSVPNEERMYQALDWLDLPKQERPSFIALYLSLVDHTGHVHGPDSPEVNRDLTIADNMVGILMDGLKLRGLENCVNIMILADHGIIVGKSRDENKWPEFDQEHIESQLSCQTEDTRWQVNKLIQHKASLHLVKIRFAFVILQVFSKQTDLPKRYHYANNKRIEEIQLVVDDEWLAGSTNTTTFCDGGMHGYDNEYKSMHALFTGHGPGFKRAYNISEGFDNIELYNLMADLLSITPAPNNGTPGSLYHIMTNPKQ</sequence>
<reference evidence="1" key="3">
    <citation type="submission" date="2025-08" db="UniProtKB">
        <authorList>
            <consortium name="Ensembl"/>
        </authorList>
    </citation>
    <scope>IDENTIFICATION</scope>
</reference>
<dbReference type="Ensembl" id="ENSCINT00000034108.1">
    <property type="protein sequence ID" value="ENSCINP00000032473.1"/>
    <property type="gene ID" value="ENSCING00000023060.1"/>
</dbReference>
<dbReference type="SUPFAM" id="SSF53649">
    <property type="entry name" value="Alkaline phosphatase-like"/>
    <property type="match status" value="1"/>
</dbReference>
<reference evidence="1" key="2">
    <citation type="journal article" date="2008" name="Genome Biol.">
        <title>Improved genome assembly and evidence-based global gene model set for the chordate Ciona intestinalis: new insight into intron and operon populations.</title>
        <authorList>
            <person name="Satou Y."/>
            <person name="Mineta K."/>
            <person name="Ogasawara M."/>
            <person name="Sasakura Y."/>
            <person name="Shoguchi E."/>
            <person name="Ueno K."/>
            <person name="Yamada L."/>
            <person name="Matsumoto J."/>
            <person name="Wasserscheid J."/>
            <person name="Dewar K."/>
            <person name="Wiley G.B."/>
            <person name="Macmil S.L."/>
            <person name="Roe B.A."/>
            <person name="Zeller R.W."/>
            <person name="Hastings K.E."/>
            <person name="Lemaire P."/>
            <person name="Lindquist E."/>
            <person name="Endo T."/>
            <person name="Hotta K."/>
            <person name="Inaba K."/>
        </authorList>
    </citation>
    <scope>NUCLEOTIDE SEQUENCE [LARGE SCALE GENOMIC DNA]</scope>
    <source>
        <strain evidence="1">wild type</strain>
    </source>
</reference>
<dbReference type="CDD" id="cd16018">
    <property type="entry name" value="Enpp"/>
    <property type="match status" value="1"/>
</dbReference>
<dbReference type="Gene3D" id="3.40.720.10">
    <property type="entry name" value="Alkaline Phosphatase, subunit A"/>
    <property type="match status" value="1"/>
</dbReference>
<dbReference type="HOGENOM" id="CLU_017594_1_1_1"/>
<dbReference type="EMBL" id="EAAA01001449">
    <property type="status" value="NOT_ANNOTATED_CDS"/>
    <property type="molecule type" value="Genomic_DNA"/>
</dbReference>
<dbReference type="PANTHER" id="PTHR10151">
    <property type="entry name" value="ECTONUCLEOTIDE PYROPHOSPHATASE/PHOSPHODIESTERASE"/>
    <property type="match status" value="1"/>
</dbReference>
<dbReference type="FunCoup" id="H2XS39">
    <property type="interactions" value="11"/>
</dbReference>
<evidence type="ECO:0000313" key="2">
    <source>
        <dbReference type="Proteomes" id="UP000008144"/>
    </source>
</evidence>
<reference evidence="1" key="4">
    <citation type="submission" date="2025-09" db="UniProtKB">
        <authorList>
            <consortium name="Ensembl"/>
        </authorList>
    </citation>
    <scope>IDENTIFICATION</scope>
</reference>
<dbReference type="GO" id="GO:0016787">
    <property type="term" value="F:hydrolase activity"/>
    <property type="evidence" value="ECO:0000318"/>
    <property type="project" value="GO_Central"/>
</dbReference>
<dbReference type="GeneTree" id="ENSGT00940000167529"/>
<proteinExistence type="predicted"/>
<name>H2XS39_CIOIN</name>
<dbReference type="Pfam" id="PF01663">
    <property type="entry name" value="Phosphodiest"/>
    <property type="match status" value="1"/>
</dbReference>
<dbReference type="AlphaFoldDB" id="H2XS39"/>
<dbReference type="InterPro" id="IPR002591">
    <property type="entry name" value="Phosphodiest/P_Trfase"/>
</dbReference>
<dbReference type="InParanoid" id="H2XS39"/>
<dbReference type="OMA" id="KHENIPP"/>
<evidence type="ECO:0000313" key="1">
    <source>
        <dbReference type="Ensembl" id="ENSCINP00000032473.1"/>
    </source>
</evidence>